<evidence type="ECO:0000256" key="4">
    <source>
        <dbReference type="ARBA" id="ARBA00047942"/>
    </source>
</evidence>
<dbReference type="SMART" id="SM00470">
    <property type="entry name" value="ParB"/>
    <property type="match status" value="1"/>
</dbReference>
<reference evidence="7 8" key="1">
    <citation type="submission" date="2019-07" db="EMBL/GenBank/DDBJ databases">
        <title>Whole genome shotgun sequence of Reyranella soli NBRC 108950.</title>
        <authorList>
            <person name="Hosoyama A."/>
            <person name="Uohara A."/>
            <person name="Ohji S."/>
            <person name="Ichikawa N."/>
        </authorList>
    </citation>
    <scope>NUCLEOTIDE SEQUENCE [LARGE SCALE GENOMIC DNA]</scope>
    <source>
        <strain evidence="7 8">NBRC 108950</strain>
    </source>
</reference>
<dbReference type="PANTHER" id="PTHR33375">
    <property type="entry name" value="CHROMOSOME-PARTITIONING PROTEIN PARB-RELATED"/>
    <property type="match status" value="1"/>
</dbReference>
<dbReference type="GO" id="GO:0007059">
    <property type="term" value="P:chromosome segregation"/>
    <property type="evidence" value="ECO:0007669"/>
    <property type="project" value="TreeGrafter"/>
</dbReference>
<dbReference type="SUPFAM" id="SSF110849">
    <property type="entry name" value="ParB/Sulfiredoxin"/>
    <property type="match status" value="1"/>
</dbReference>
<dbReference type="SUPFAM" id="SSF53335">
    <property type="entry name" value="S-adenosyl-L-methionine-dependent methyltransferases"/>
    <property type="match status" value="1"/>
</dbReference>
<dbReference type="CDD" id="cd16403">
    <property type="entry name" value="ParB_N_like_MT"/>
    <property type="match status" value="1"/>
</dbReference>
<dbReference type="InterPro" id="IPR029063">
    <property type="entry name" value="SAM-dependent_MTases_sf"/>
</dbReference>
<evidence type="ECO:0000256" key="1">
    <source>
        <dbReference type="ARBA" id="ARBA00006594"/>
    </source>
</evidence>
<evidence type="ECO:0000313" key="8">
    <source>
        <dbReference type="Proteomes" id="UP000321058"/>
    </source>
</evidence>
<dbReference type="InterPro" id="IPR015840">
    <property type="entry name" value="DNA_MeTrfase_ParB"/>
</dbReference>
<dbReference type="Gene3D" id="3.90.1530.10">
    <property type="entry name" value="Conserved hypothetical protein from pyrococcus furiosus pfu- 392566-001, ParB domain"/>
    <property type="match status" value="1"/>
</dbReference>
<dbReference type="GO" id="GO:0045881">
    <property type="term" value="P:positive regulation of sporulation resulting in formation of a cellular spore"/>
    <property type="evidence" value="ECO:0007669"/>
    <property type="project" value="TreeGrafter"/>
</dbReference>
<dbReference type="InterPro" id="IPR002941">
    <property type="entry name" value="DNA_methylase_N4/N6"/>
</dbReference>
<dbReference type="AlphaFoldDB" id="A0A512NQT0"/>
<dbReference type="PROSITE" id="PS00092">
    <property type="entry name" value="N6_MTASE"/>
    <property type="match status" value="1"/>
</dbReference>
<dbReference type="Gene3D" id="3.40.50.150">
    <property type="entry name" value="Vaccinia Virus protein VP39"/>
    <property type="match status" value="1"/>
</dbReference>
<dbReference type="Pfam" id="PF01555">
    <property type="entry name" value="N6_N4_Mtase"/>
    <property type="match status" value="1"/>
</dbReference>
<comment type="caution">
    <text evidence="7">The sequence shown here is derived from an EMBL/GenBank/DDBJ whole genome shotgun (WGS) entry which is preliminary data.</text>
</comment>
<evidence type="ECO:0000256" key="3">
    <source>
        <dbReference type="ARBA" id="ARBA00022679"/>
    </source>
</evidence>
<dbReference type="EC" id="2.1.1.-" evidence="5"/>
<dbReference type="GO" id="GO:0005694">
    <property type="term" value="C:chromosome"/>
    <property type="evidence" value="ECO:0007669"/>
    <property type="project" value="TreeGrafter"/>
</dbReference>
<dbReference type="Proteomes" id="UP000321058">
    <property type="component" value="Unassembled WGS sequence"/>
</dbReference>
<proteinExistence type="inferred from homology"/>
<name>A0A512NQT0_9HYPH</name>
<dbReference type="GO" id="GO:0032259">
    <property type="term" value="P:methylation"/>
    <property type="evidence" value="ECO:0007669"/>
    <property type="project" value="UniProtKB-KW"/>
</dbReference>
<feature type="domain" description="ParB-like N-terminal" evidence="6">
    <location>
        <begin position="45"/>
        <end position="131"/>
    </location>
</feature>
<dbReference type="InterPro" id="IPR003115">
    <property type="entry name" value="ParB_N"/>
</dbReference>
<dbReference type="EMBL" id="BKAJ01000213">
    <property type="protein sequence ID" value="GEP61299.1"/>
    <property type="molecule type" value="Genomic_DNA"/>
</dbReference>
<dbReference type="InterPro" id="IPR001091">
    <property type="entry name" value="RM_Methyltransferase"/>
</dbReference>
<organism evidence="7 8">
    <name type="scientific">Reyranella soli</name>
    <dbReference type="NCBI Taxonomy" id="1230389"/>
    <lineage>
        <taxon>Bacteria</taxon>
        <taxon>Pseudomonadati</taxon>
        <taxon>Pseudomonadota</taxon>
        <taxon>Alphaproteobacteria</taxon>
        <taxon>Hyphomicrobiales</taxon>
        <taxon>Reyranellaceae</taxon>
        <taxon>Reyranella</taxon>
    </lineage>
</organism>
<dbReference type="InterPro" id="IPR050336">
    <property type="entry name" value="Chromosome_partition/occlusion"/>
</dbReference>
<keyword evidence="2 7" id="KW-0489">Methyltransferase</keyword>
<evidence type="ECO:0000256" key="5">
    <source>
        <dbReference type="RuleBase" id="RU362026"/>
    </source>
</evidence>
<evidence type="ECO:0000313" key="7">
    <source>
        <dbReference type="EMBL" id="GEP61299.1"/>
    </source>
</evidence>
<keyword evidence="3 7" id="KW-0808">Transferase</keyword>
<evidence type="ECO:0000256" key="2">
    <source>
        <dbReference type="ARBA" id="ARBA00022603"/>
    </source>
</evidence>
<dbReference type="GO" id="GO:0008170">
    <property type="term" value="F:N-methyltransferase activity"/>
    <property type="evidence" value="ECO:0007669"/>
    <property type="project" value="InterPro"/>
</dbReference>
<protein>
    <recommendedName>
        <fullName evidence="5">Methyltransferase</fullName>
        <ecNumber evidence="5">2.1.1.-</ecNumber>
    </recommendedName>
</protein>
<keyword evidence="8" id="KW-1185">Reference proteome</keyword>
<sequence>MIKLSKDEKLKPTDQTEIEKPVVGEAGSRGVKPNALVQPFAPMVEPRAVADIIVNTRNARTHSDRQVQQIAASVRKFGFIIPVVINEKGVLLAGHGRLRAAQRLGFKEVPTIVVKHLTEGLQRAFTLADNRLAELAGWDEELLRVELQELSDLAIDFDFEVTGFDTIDLDRLEAPKPVKAAKPEVVPELERDRPAVSAPGDLWQLGKHLLFCGNALEPASYQKLMSEDRAQMVFTDPPYNVGIDGHVCGLGSVRHQNFAMASGEMTTSEFTEFLGSFMAQAVQYSLNGAIHYICMDWRHIGEVLNAAGELYELKNVCVWNKTNGGMGTFYRSKHEMVFVFKVGSAPHINNFGLGEKGRYRTNVWDYAGVNTFKRGRMDDLRTHPTVKPLPLVVDALKDCSTRGGIVLDPFVGSGTTLLAAEKTGRVGRAIELDPHYVDAAVSRWQALTGQRAVHAETGQAFDEVAATVVRPADAA</sequence>
<dbReference type="PANTHER" id="PTHR33375:SF1">
    <property type="entry name" value="CHROMOSOME-PARTITIONING PROTEIN PARB-RELATED"/>
    <property type="match status" value="1"/>
</dbReference>
<evidence type="ECO:0000259" key="6">
    <source>
        <dbReference type="SMART" id="SM00470"/>
    </source>
</evidence>
<dbReference type="GO" id="GO:0003677">
    <property type="term" value="F:DNA binding"/>
    <property type="evidence" value="ECO:0007669"/>
    <property type="project" value="InterPro"/>
</dbReference>
<dbReference type="GO" id="GO:0009007">
    <property type="term" value="F:site-specific DNA-methyltransferase (adenine-specific) activity"/>
    <property type="evidence" value="ECO:0007669"/>
    <property type="project" value="UniProtKB-EC"/>
</dbReference>
<comment type="catalytic activity">
    <reaction evidence="4">
        <text>a 2'-deoxyadenosine in DNA + S-adenosyl-L-methionine = an N(6)-methyl-2'-deoxyadenosine in DNA + S-adenosyl-L-homocysteine + H(+)</text>
        <dbReference type="Rhea" id="RHEA:15197"/>
        <dbReference type="Rhea" id="RHEA-COMP:12418"/>
        <dbReference type="Rhea" id="RHEA-COMP:12419"/>
        <dbReference type="ChEBI" id="CHEBI:15378"/>
        <dbReference type="ChEBI" id="CHEBI:57856"/>
        <dbReference type="ChEBI" id="CHEBI:59789"/>
        <dbReference type="ChEBI" id="CHEBI:90615"/>
        <dbReference type="ChEBI" id="CHEBI:90616"/>
        <dbReference type="EC" id="2.1.1.72"/>
    </reaction>
</comment>
<dbReference type="InterPro" id="IPR002052">
    <property type="entry name" value="DNA_methylase_N6_adenine_CS"/>
</dbReference>
<dbReference type="PRINTS" id="PR00508">
    <property type="entry name" value="S21N4MTFRASE"/>
</dbReference>
<dbReference type="InterPro" id="IPR036086">
    <property type="entry name" value="ParB/Sulfiredoxin_sf"/>
</dbReference>
<dbReference type="Pfam" id="PF02195">
    <property type="entry name" value="ParB_N"/>
    <property type="match status" value="1"/>
</dbReference>
<accession>A0A512NQT0</accession>
<dbReference type="PIRSF" id="PIRSF036758">
    <property type="entry name" value="Aden_M_ParB"/>
    <property type="match status" value="1"/>
</dbReference>
<gene>
    <name evidence="7" type="ORF">RSO01_84650</name>
</gene>
<comment type="similarity">
    <text evidence="1 5">Belongs to the N(4)/N(6)-methyltransferase family.</text>
</comment>